<dbReference type="Proteomes" id="UP000093111">
    <property type="component" value="Unassembled WGS sequence"/>
</dbReference>
<dbReference type="InterPro" id="IPR028939">
    <property type="entry name" value="P5C_Rdtase_cat_N"/>
</dbReference>
<evidence type="ECO:0000256" key="1">
    <source>
        <dbReference type="ARBA" id="ARBA00005525"/>
    </source>
</evidence>
<dbReference type="EC" id="1.5.1.2" evidence="4 5"/>
<evidence type="ECO:0000256" key="5">
    <source>
        <dbReference type="NCBIfam" id="TIGR00112"/>
    </source>
</evidence>
<comment type="catalytic activity">
    <reaction evidence="4">
        <text>L-proline + NAD(+) = (S)-1-pyrroline-5-carboxylate + NADH + 2 H(+)</text>
        <dbReference type="Rhea" id="RHEA:14105"/>
        <dbReference type="ChEBI" id="CHEBI:15378"/>
        <dbReference type="ChEBI" id="CHEBI:17388"/>
        <dbReference type="ChEBI" id="CHEBI:57540"/>
        <dbReference type="ChEBI" id="CHEBI:57945"/>
        <dbReference type="ChEBI" id="CHEBI:60039"/>
        <dbReference type="EC" id="1.5.1.2"/>
    </reaction>
</comment>
<dbReference type="PANTHER" id="PTHR11645:SF0">
    <property type="entry name" value="PYRROLINE-5-CARBOXYLATE REDUCTASE 3"/>
    <property type="match status" value="1"/>
</dbReference>
<evidence type="ECO:0000313" key="10">
    <source>
        <dbReference type="Proteomes" id="UP000093111"/>
    </source>
</evidence>
<dbReference type="InterPro" id="IPR000304">
    <property type="entry name" value="Pyrroline-COOH_reductase"/>
</dbReference>
<dbReference type="InterPro" id="IPR029036">
    <property type="entry name" value="P5CR_dimer"/>
</dbReference>
<comment type="catalytic activity">
    <reaction evidence="4">
        <text>L-proline + NADP(+) = (S)-1-pyrroline-5-carboxylate + NADPH + 2 H(+)</text>
        <dbReference type="Rhea" id="RHEA:14109"/>
        <dbReference type="ChEBI" id="CHEBI:15378"/>
        <dbReference type="ChEBI" id="CHEBI:17388"/>
        <dbReference type="ChEBI" id="CHEBI:57783"/>
        <dbReference type="ChEBI" id="CHEBI:58349"/>
        <dbReference type="ChEBI" id="CHEBI:60039"/>
        <dbReference type="EC" id="1.5.1.2"/>
    </reaction>
</comment>
<dbReference type="OrthoDB" id="9805754at2"/>
<comment type="similarity">
    <text evidence="1 4">Belongs to the pyrroline-5-carboxylate reductase family.</text>
</comment>
<dbReference type="PANTHER" id="PTHR11645">
    <property type="entry name" value="PYRROLINE-5-CARBOXYLATE REDUCTASE"/>
    <property type="match status" value="1"/>
</dbReference>
<dbReference type="EMBL" id="LGLV01000006">
    <property type="protein sequence ID" value="OBZ95672.1"/>
    <property type="molecule type" value="Genomic_DNA"/>
</dbReference>
<dbReference type="HAMAP" id="MF_01925">
    <property type="entry name" value="P5C_reductase"/>
    <property type="match status" value="1"/>
</dbReference>
<name>A0A1C7P328_9HYPH</name>
<keyword evidence="4" id="KW-0641">Proline biosynthesis</keyword>
<dbReference type="PATRIC" id="fig|1612624.7.peg.3521"/>
<dbReference type="GO" id="GO:0055129">
    <property type="term" value="P:L-proline biosynthetic process"/>
    <property type="evidence" value="ECO:0007669"/>
    <property type="project" value="UniProtKB-UniRule"/>
</dbReference>
<dbReference type="FunFam" id="1.10.3730.10:FF:000001">
    <property type="entry name" value="Pyrroline-5-carboxylate reductase"/>
    <property type="match status" value="1"/>
</dbReference>
<feature type="domain" description="Pyrroline-5-carboxylate reductase dimerisation" evidence="8">
    <location>
        <begin position="161"/>
        <end position="267"/>
    </location>
</feature>
<dbReference type="SUPFAM" id="SSF48179">
    <property type="entry name" value="6-phosphogluconate dehydrogenase C-terminal domain-like"/>
    <property type="match status" value="1"/>
</dbReference>
<evidence type="ECO:0000256" key="6">
    <source>
        <dbReference type="PIRSR" id="PIRSR000193-1"/>
    </source>
</evidence>
<dbReference type="NCBIfam" id="TIGR00112">
    <property type="entry name" value="proC"/>
    <property type="match status" value="1"/>
</dbReference>
<keyword evidence="2 4" id="KW-0521">NADP</keyword>
<feature type="domain" description="Pyrroline-5-carboxylate reductase catalytic N-terminal" evidence="7">
    <location>
        <begin position="4"/>
        <end position="96"/>
    </location>
</feature>
<evidence type="ECO:0000256" key="3">
    <source>
        <dbReference type="ARBA" id="ARBA00023002"/>
    </source>
</evidence>
<dbReference type="Gene3D" id="1.10.3730.10">
    <property type="entry name" value="ProC C-terminal domain-like"/>
    <property type="match status" value="1"/>
</dbReference>
<dbReference type="SUPFAM" id="SSF51735">
    <property type="entry name" value="NAD(P)-binding Rossmann-fold domains"/>
    <property type="match status" value="1"/>
</dbReference>
<dbReference type="UniPathway" id="UPA00098">
    <property type="reaction ID" value="UER00361"/>
</dbReference>
<keyword evidence="4" id="KW-0963">Cytoplasm</keyword>
<comment type="subcellular location">
    <subcellularLocation>
        <location evidence="4">Cytoplasm</location>
    </subcellularLocation>
</comment>
<dbReference type="GO" id="GO:0005737">
    <property type="term" value="C:cytoplasm"/>
    <property type="evidence" value="ECO:0007669"/>
    <property type="project" value="UniProtKB-SubCell"/>
</dbReference>
<comment type="function">
    <text evidence="4">Catalyzes the reduction of 1-pyrroline-5-carboxylate (PCA) to L-proline.</text>
</comment>
<dbReference type="RefSeq" id="WP_068953920.1">
    <property type="nucleotide sequence ID" value="NZ_LGLV01000006.1"/>
</dbReference>
<dbReference type="Pfam" id="PF14748">
    <property type="entry name" value="P5CR_dimer"/>
    <property type="match status" value="1"/>
</dbReference>
<evidence type="ECO:0000313" key="9">
    <source>
        <dbReference type="EMBL" id="OBZ95672.1"/>
    </source>
</evidence>
<sequence length="269" mass="27713">MSHIVLVGAGNMGFALLNTWSTMMEHSFSCIEPNQTLRDRAAALGVNAYGTPDELPTDVLINVLVIATKPQMVGDAVARYAPNLAANALLISVAAGISIDAIAARSDQPVAIIRAMPNTPASIGEGMIVCCSSPEAATADFKAIAEQLLSAVGRVAFVDDEVLMDAVTAVSGSGPAYIFHFIEALSAAATEAGLPGELAMLLAKQTVYGAAKLAVGSSEEPSKLREQVTSPNGTTAAALNVLMSETDGLRSLMKNAVGAAQKRSIELGK</sequence>
<protein>
    <recommendedName>
        <fullName evidence="4 5">Pyrroline-5-carboxylate reductase</fullName>
        <shortName evidence="4">P5C reductase</shortName>
        <shortName evidence="4">P5CR</shortName>
        <ecNumber evidence="4 5">1.5.1.2</ecNumber>
    </recommendedName>
    <alternativeName>
        <fullName evidence="4">PCA reductase</fullName>
    </alternativeName>
</protein>
<dbReference type="GO" id="GO:0004735">
    <property type="term" value="F:pyrroline-5-carboxylate reductase activity"/>
    <property type="evidence" value="ECO:0007669"/>
    <property type="project" value="UniProtKB-UniRule"/>
</dbReference>
<reference evidence="9 10" key="1">
    <citation type="journal article" date="2016" name="Syst. Appl. Microbiol.">
        <title>Pararhizobium polonicum sp. nov. isolated from tumors on stone fruit rootstocks.</title>
        <authorList>
            <person name="Pulawska J."/>
            <person name="Kuzmanovic N."/>
            <person name="Willems A."/>
            <person name="Pothier J.F."/>
        </authorList>
    </citation>
    <scope>NUCLEOTIDE SEQUENCE [LARGE SCALE GENOMIC DNA]</scope>
    <source>
        <strain evidence="9 10">F5.1</strain>
    </source>
</reference>
<dbReference type="AlphaFoldDB" id="A0A1C7P328"/>
<evidence type="ECO:0000259" key="8">
    <source>
        <dbReference type="Pfam" id="PF14748"/>
    </source>
</evidence>
<keyword evidence="4" id="KW-0028">Amino-acid biosynthesis</keyword>
<proteinExistence type="inferred from homology"/>
<dbReference type="Gene3D" id="3.40.50.720">
    <property type="entry name" value="NAD(P)-binding Rossmann-like Domain"/>
    <property type="match status" value="1"/>
</dbReference>
<gene>
    <name evidence="4" type="primary">proC</name>
    <name evidence="9" type="ORF">ADU59_09880</name>
</gene>
<dbReference type="InterPro" id="IPR008927">
    <property type="entry name" value="6-PGluconate_DH-like_C_sf"/>
</dbReference>
<keyword evidence="3 4" id="KW-0560">Oxidoreductase</keyword>
<evidence type="ECO:0000259" key="7">
    <source>
        <dbReference type="Pfam" id="PF03807"/>
    </source>
</evidence>
<keyword evidence="10" id="KW-1185">Reference proteome</keyword>
<dbReference type="STRING" id="1612624.ADU59_09880"/>
<comment type="pathway">
    <text evidence="4">Amino-acid biosynthesis; L-proline biosynthesis; L-proline from L-glutamate 5-semialdehyde: step 1/1.</text>
</comment>
<evidence type="ECO:0000256" key="2">
    <source>
        <dbReference type="ARBA" id="ARBA00022857"/>
    </source>
</evidence>
<feature type="binding site" evidence="6">
    <location>
        <begin position="67"/>
        <end position="70"/>
    </location>
    <ligand>
        <name>NADP(+)</name>
        <dbReference type="ChEBI" id="CHEBI:58349"/>
    </ligand>
</feature>
<organism evidence="9 10">
    <name type="scientific">Pararhizobium polonicum</name>
    <dbReference type="NCBI Taxonomy" id="1612624"/>
    <lineage>
        <taxon>Bacteria</taxon>
        <taxon>Pseudomonadati</taxon>
        <taxon>Pseudomonadota</taxon>
        <taxon>Alphaproteobacteria</taxon>
        <taxon>Hyphomicrobiales</taxon>
        <taxon>Rhizobiaceae</taxon>
        <taxon>Rhizobium/Agrobacterium group</taxon>
        <taxon>Pararhizobium</taxon>
    </lineage>
</organism>
<accession>A0A1C7P328</accession>
<comment type="caution">
    <text evidence="9">The sequence shown here is derived from an EMBL/GenBank/DDBJ whole genome shotgun (WGS) entry which is preliminary data.</text>
</comment>
<dbReference type="Pfam" id="PF03807">
    <property type="entry name" value="F420_oxidored"/>
    <property type="match status" value="1"/>
</dbReference>
<dbReference type="PIRSF" id="PIRSF000193">
    <property type="entry name" value="Pyrrol-5-carb_rd"/>
    <property type="match status" value="1"/>
</dbReference>
<evidence type="ECO:0000256" key="4">
    <source>
        <dbReference type="HAMAP-Rule" id="MF_01925"/>
    </source>
</evidence>
<dbReference type="InterPro" id="IPR036291">
    <property type="entry name" value="NAD(P)-bd_dom_sf"/>
</dbReference>